<dbReference type="Proteomes" id="UP000321907">
    <property type="component" value="Unassembled WGS sequence"/>
</dbReference>
<keyword evidence="1" id="KW-0812">Transmembrane</keyword>
<feature type="transmembrane region" description="Helical" evidence="1">
    <location>
        <begin position="181"/>
        <end position="203"/>
    </location>
</feature>
<dbReference type="RefSeq" id="WP_147931311.1">
    <property type="nucleotide sequence ID" value="NZ_VOXD01000020.1"/>
</dbReference>
<feature type="transmembrane region" description="Helical" evidence="1">
    <location>
        <begin position="148"/>
        <end position="169"/>
    </location>
</feature>
<name>A0A5C7FTF5_9BACT</name>
<evidence type="ECO:0000313" key="3">
    <source>
        <dbReference type="Proteomes" id="UP000321907"/>
    </source>
</evidence>
<gene>
    <name evidence="2" type="ORF">FUA23_13660</name>
</gene>
<accession>A0A5C7FTF5</accession>
<evidence type="ECO:0000313" key="2">
    <source>
        <dbReference type="EMBL" id="TXF88708.1"/>
    </source>
</evidence>
<proteinExistence type="predicted"/>
<reference evidence="2 3" key="1">
    <citation type="submission" date="2019-08" db="EMBL/GenBank/DDBJ databases">
        <title>Lewinella sp. strain SSH13 Genome sequencing and assembly.</title>
        <authorList>
            <person name="Kim I."/>
        </authorList>
    </citation>
    <scope>NUCLEOTIDE SEQUENCE [LARGE SCALE GENOMIC DNA]</scope>
    <source>
        <strain evidence="2 3">SSH13</strain>
    </source>
</reference>
<dbReference type="EMBL" id="VOXD01000020">
    <property type="protein sequence ID" value="TXF88708.1"/>
    <property type="molecule type" value="Genomic_DNA"/>
</dbReference>
<dbReference type="AlphaFoldDB" id="A0A5C7FTF5"/>
<protein>
    <submittedName>
        <fullName evidence="2">Uncharacterized protein</fullName>
    </submittedName>
</protein>
<comment type="caution">
    <text evidence="2">The sequence shown here is derived from an EMBL/GenBank/DDBJ whole genome shotgun (WGS) entry which is preliminary data.</text>
</comment>
<dbReference type="OrthoDB" id="1492921at2"/>
<keyword evidence="1" id="KW-1133">Transmembrane helix</keyword>
<organism evidence="2 3">
    <name type="scientific">Neolewinella aurantiaca</name>
    <dbReference type="NCBI Taxonomy" id="2602767"/>
    <lineage>
        <taxon>Bacteria</taxon>
        <taxon>Pseudomonadati</taxon>
        <taxon>Bacteroidota</taxon>
        <taxon>Saprospiria</taxon>
        <taxon>Saprospirales</taxon>
        <taxon>Lewinellaceae</taxon>
        <taxon>Neolewinella</taxon>
    </lineage>
</organism>
<keyword evidence="3" id="KW-1185">Reference proteome</keyword>
<keyword evidence="1" id="KW-0472">Membrane</keyword>
<sequence length="219" mass="25813">MTSRHYSQLYRQLRDLDPHDYQKVIRRYEEKETELGRLDTLEYFELTVFYTDALYQTGAFRQHQLMVDLVIETSIRDSFVEVEDFCEDIYQFMLFRKAAAAYRLRDFETAIHIGRELIRIDSGRRLYVRFLRTALFKEQINILQFGRAAFIFFTLFAALLITINLLFVANFSPAHVSVFRWVIGGVFTLGLALLAGSYGFAAWRAHRQAFGFQQNQVNK</sequence>
<evidence type="ECO:0000256" key="1">
    <source>
        <dbReference type="SAM" id="Phobius"/>
    </source>
</evidence>